<feature type="transmembrane region" description="Helical" evidence="7">
    <location>
        <begin position="257"/>
        <end position="276"/>
    </location>
</feature>
<dbReference type="PANTHER" id="PTHR23517">
    <property type="entry name" value="RESISTANCE PROTEIN MDTM, PUTATIVE-RELATED-RELATED"/>
    <property type="match status" value="1"/>
</dbReference>
<protein>
    <submittedName>
        <fullName evidence="9">MFS transporter</fullName>
    </submittedName>
</protein>
<proteinExistence type="predicted"/>
<feature type="transmembrane region" description="Helical" evidence="7">
    <location>
        <begin position="107"/>
        <end position="129"/>
    </location>
</feature>
<evidence type="ECO:0000256" key="1">
    <source>
        <dbReference type="ARBA" id="ARBA00004651"/>
    </source>
</evidence>
<feature type="transmembrane region" description="Helical" evidence="7">
    <location>
        <begin position="288"/>
        <end position="306"/>
    </location>
</feature>
<dbReference type="RefSeq" id="WP_191322615.1">
    <property type="nucleotide sequence ID" value="NZ_BMZP01000001.1"/>
</dbReference>
<keyword evidence="10" id="KW-1185">Reference proteome</keyword>
<dbReference type="EMBL" id="JBHRYE010000011">
    <property type="protein sequence ID" value="MFC3671362.1"/>
    <property type="molecule type" value="Genomic_DNA"/>
</dbReference>
<keyword evidence="6 7" id="KW-0472">Membrane</keyword>
<feature type="transmembrane region" description="Helical" evidence="7">
    <location>
        <begin position="141"/>
        <end position="164"/>
    </location>
</feature>
<dbReference type="SUPFAM" id="SSF103473">
    <property type="entry name" value="MFS general substrate transporter"/>
    <property type="match status" value="1"/>
</dbReference>
<dbReference type="InterPro" id="IPR020846">
    <property type="entry name" value="MFS_dom"/>
</dbReference>
<dbReference type="Pfam" id="PF07690">
    <property type="entry name" value="MFS_1"/>
    <property type="match status" value="1"/>
</dbReference>
<sequence length="411" mass="41290">MGRKGARLPGGSWPFILVLYAHGVLAIMSVAMLAPLAGKLARTFPQAPAALLGMVMSAPFVAGALLAAVGAGWVGRWGAHLGLRLGTMAILGADAACLAPLPLGMLLVARLAQGIGVMLVLNAVPVWIIAGTRPERRAQALAVWSTFTSAAWILGPLLAIPYLGDAGGGAWRGVFAAHGLIAIAALLAGLWLPVAQSPAMQTDAVADRPSGAIETVTLAPRLALALAMGGMVLSGVGVNIMLPFLAGTRMGWTATQAAGLVSLLTVLCLLAGIAMGRMLAITASPRRWLGPLVAVGVAALGASFLLKPAAPLLLAALAAWSAVQGAGLALVMAQIPVIARDRADRSKLAGMINQAASLGGLVAPPLFLMVQAPGGLTAVGSLAVACWLIAVIAVCRGQGAGISPVQAPTPT</sequence>
<evidence type="ECO:0000313" key="10">
    <source>
        <dbReference type="Proteomes" id="UP001595683"/>
    </source>
</evidence>
<feature type="transmembrane region" description="Helical" evidence="7">
    <location>
        <begin position="351"/>
        <end position="370"/>
    </location>
</feature>
<feature type="domain" description="Major facilitator superfamily (MFS) profile" evidence="8">
    <location>
        <begin position="15"/>
        <end position="398"/>
    </location>
</feature>
<feature type="transmembrane region" description="Helical" evidence="7">
    <location>
        <begin position="222"/>
        <end position="245"/>
    </location>
</feature>
<evidence type="ECO:0000256" key="5">
    <source>
        <dbReference type="ARBA" id="ARBA00022989"/>
    </source>
</evidence>
<gene>
    <name evidence="9" type="ORF">ACFOOT_07990</name>
</gene>
<evidence type="ECO:0000256" key="4">
    <source>
        <dbReference type="ARBA" id="ARBA00022692"/>
    </source>
</evidence>
<comment type="caution">
    <text evidence="9">The sequence shown here is derived from an EMBL/GenBank/DDBJ whole genome shotgun (WGS) entry which is preliminary data.</text>
</comment>
<dbReference type="PROSITE" id="PS50850">
    <property type="entry name" value="MFS"/>
    <property type="match status" value="1"/>
</dbReference>
<feature type="transmembrane region" description="Helical" evidence="7">
    <location>
        <begin position="312"/>
        <end position="339"/>
    </location>
</feature>
<feature type="transmembrane region" description="Helical" evidence="7">
    <location>
        <begin position="12"/>
        <end position="37"/>
    </location>
</feature>
<dbReference type="InterPro" id="IPR036259">
    <property type="entry name" value="MFS_trans_sf"/>
</dbReference>
<name>A0ABV7V306_9SPHN</name>
<evidence type="ECO:0000256" key="3">
    <source>
        <dbReference type="ARBA" id="ARBA00022475"/>
    </source>
</evidence>
<dbReference type="Proteomes" id="UP001595683">
    <property type="component" value="Unassembled WGS sequence"/>
</dbReference>
<keyword evidence="5 7" id="KW-1133">Transmembrane helix</keyword>
<feature type="transmembrane region" description="Helical" evidence="7">
    <location>
        <begin position="170"/>
        <end position="192"/>
    </location>
</feature>
<feature type="transmembrane region" description="Helical" evidence="7">
    <location>
        <begin position="376"/>
        <end position="395"/>
    </location>
</feature>
<evidence type="ECO:0000313" key="9">
    <source>
        <dbReference type="EMBL" id="MFC3671362.1"/>
    </source>
</evidence>
<evidence type="ECO:0000256" key="6">
    <source>
        <dbReference type="ARBA" id="ARBA00023136"/>
    </source>
</evidence>
<keyword evidence="4 7" id="KW-0812">Transmembrane</keyword>
<organism evidence="9 10">
    <name type="scientific">Novosphingobium pokkalii</name>
    <dbReference type="NCBI Taxonomy" id="1770194"/>
    <lineage>
        <taxon>Bacteria</taxon>
        <taxon>Pseudomonadati</taxon>
        <taxon>Pseudomonadota</taxon>
        <taxon>Alphaproteobacteria</taxon>
        <taxon>Sphingomonadales</taxon>
        <taxon>Sphingomonadaceae</taxon>
        <taxon>Novosphingobium</taxon>
    </lineage>
</organism>
<dbReference type="Gene3D" id="1.20.1250.20">
    <property type="entry name" value="MFS general substrate transporter like domains"/>
    <property type="match status" value="1"/>
</dbReference>
<evidence type="ECO:0000256" key="2">
    <source>
        <dbReference type="ARBA" id="ARBA00022448"/>
    </source>
</evidence>
<reference evidence="10" key="1">
    <citation type="journal article" date="2019" name="Int. J. Syst. Evol. Microbiol.">
        <title>The Global Catalogue of Microorganisms (GCM) 10K type strain sequencing project: providing services to taxonomists for standard genome sequencing and annotation.</title>
        <authorList>
            <consortium name="The Broad Institute Genomics Platform"/>
            <consortium name="The Broad Institute Genome Sequencing Center for Infectious Disease"/>
            <person name="Wu L."/>
            <person name="Ma J."/>
        </authorList>
    </citation>
    <scope>NUCLEOTIDE SEQUENCE [LARGE SCALE GENOMIC DNA]</scope>
    <source>
        <strain evidence="10">KCTC 42224</strain>
    </source>
</reference>
<dbReference type="InterPro" id="IPR011701">
    <property type="entry name" value="MFS"/>
</dbReference>
<keyword evidence="2" id="KW-0813">Transport</keyword>
<keyword evidence="3" id="KW-1003">Cell membrane</keyword>
<accession>A0ABV7V306</accession>
<evidence type="ECO:0000256" key="7">
    <source>
        <dbReference type="SAM" id="Phobius"/>
    </source>
</evidence>
<dbReference type="PANTHER" id="PTHR23517:SF2">
    <property type="entry name" value="MULTIDRUG RESISTANCE PROTEIN MDTH"/>
    <property type="match status" value="1"/>
</dbReference>
<dbReference type="InterPro" id="IPR050171">
    <property type="entry name" value="MFS_Transporters"/>
</dbReference>
<feature type="transmembrane region" description="Helical" evidence="7">
    <location>
        <begin position="81"/>
        <end position="101"/>
    </location>
</feature>
<evidence type="ECO:0000259" key="8">
    <source>
        <dbReference type="PROSITE" id="PS50850"/>
    </source>
</evidence>
<comment type="subcellular location">
    <subcellularLocation>
        <location evidence="1">Cell membrane</location>
        <topology evidence="1">Multi-pass membrane protein</topology>
    </subcellularLocation>
</comment>
<feature type="transmembrane region" description="Helical" evidence="7">
    <location>
        <begin position="49"/>
        <end position="74"/>
    </location>
</feature>